<dbReference type="GO" id="GO:0015074">
    <property type="term" value="P:DNA integration"/>
    <property type="evidence" value="ECO:0007669"/>
    <property type="project" value="InterPro"/>
</dbReference>
<feature type="domain" description="Integrase catalytic" evidence="3">
    <location>
        <begin position="505"/>
        <end position="671"/>
    </location>
</feature>
<feature type="compositionally biased region" description="Pro residues" evidence="2">
    <location>
        <begin position="757"/>
        <end position="774"/>
    </location>
</feature>
<dbReference type="Proteomes" id="UP000235392">
    <property type="component" value="Unassembled WGS sequence"/>
</dbReference>
<feature type="region of interest" description="Disordered" evidence="2">
    <location>
        <begin position="805"/>
        <end position="959"/>
    </location>
</feature>
<dbReference type="InterPro" id="IPR036397">
    <property type="entry name" value="RNaseH_sf"/>
</dbReference>
<feature type="compositionally biased region" description="Pro residues" evidence="2">
    <location>
        <begin position="847"/>
        <end position="860"/>
    </location>
</feature>
<dbReference type="PANTHER" id="PTHR33246:SF51">
    <property type="entry name" value="MYB_SANT-LIKE DOMAIN-CONTAINING PROTEIN"/>
    <property type="match status" value="1"/>
</dbReference>
<feature type="compositionally biased region" description="Low complexity" evidence="2">
    <location>
        <begin position="253"/>
        <end position="263"/>
    </location>
</feature>
<evidence type="ECO:0000313" key="4">
    <source>
        <dbReference type="EMBL" id="PLW25862.1"/>
    </source>
</evidence>
<protein>
    <recommendedName>
        <fullName evidence="3">Integrase catalytic domain-containing protein</fullName>
    </recommendedName>
</protein>
<name>A0A2N5TK21_9BASI</name>
<dbReference type="GO" id="GO:0005634">
    <property type="term" value="C:nucleus"/>
    <property type="evidence" value="ECO:0007669"/>
    <property type="project" value="UniProtKB-ARBA"/>
</dbReference>
<evidence type="ECO:0000256" key="2">
    <source>
        <dbReference type="SAM" id="MobiDB-lite"/>
    </source>
</evidence>
<dbReference type="SUPFAM" id="SSF56672">
    <property type="entry name" value="DNA/RNA polymerases"/>
    <property type="match status" value="1"/>
</dbReference>
<dbReference type="Pfam" id="PF13976">
    <property type="entry name" value="gag_pre-integrs"/>
    <property type="match status" value="1"/>
</dbReference>
<dbReference type="PANTHER" id="PTHR33246">
    <property type="entry name" value="CCHC-TYPE DOMAIN-CONTAINING PROTEIN"/>
    <property type="match status" value="1"/>
</dbReference>
<evidence type="ECO:0000256" key="1">
    <source>
        <dbReference type="ARBA" id="ARBA00022884"/>
    </source>
</evidence>
<proteinExistence type="predicted"/>
<dbReference type="PROSITE" id="PS50994">
    <property type="entry name" value="INTEGRASE"/>
    <property type="match status" value="1"/>
</dbReference>
<organism evidence="4 5">
    <name type="scientific">Puccinia coronata f. sp. avenae</name>
    <dbReference type="NCBI Taxonomy" id="200324"/>
    <lineage>
        <taxon>Eukaryota</taxon>
        <taxon>Fungi</taxon>
        <taxon>Dikarya</taxon>
        <taxon>Basidiomycota</taxon>
        <taxon>Pucciniomycotina</taxon>
        <taxon>Pucciniomycetes</taxon>
        <taxon>Pucciniales</taxon>
        <taxon>Pucciniaceae</taxon>
        <taxon>Puccinia</taxon>
    </lineage>
</organism>
<gene>
    <name evidence="4" type="ORF">PCASD_24131</name>
</gene>
<dbReference type="GO" id="GO:0003723">
    <property type="term" value="F:RNA binding"/>
    <property type="evidence" value="ECO:0007669"/>
    <property type="project" value="UniProtKB-KW"/>
</dbReference>
<dbReference type="InterPro" id="IPR001584">
    <property type="entry name" value="Integrase_cat-core"/>
</dbReference>
<feature type="compositionally biased region" description="Low complexity" evidence="2">
    <location>
        <begin position="832"/>
        <end position="846"/>
    </location>
</feature>
<dbReference type="InterPro" id="IPR025724">
    <property type="entry name" value="GAG-pre-integrase_dom"/>
</dbReference>
<keyword evidence="1" id="KW-0694">RNA-binding</keyword>
<dbReference type="InterPro" id="IPR057670">
    <property type="entry name" value="SH3_retrovirus"/>
</dbReference>
<sequence length="1459" mass="160381">MAQPAAPAVPDTSDSSSSLKVAGIPQLSAPDSSSNYLDWSFVVTVHLSSLNLAYLLKLVKLENRPAKWAKDNADVCSFIARTVHQDNLRLIRSFPTNATAMWESLQSAHIDSTAGGRIYWLRKLVTIHMSTNNVETHIKEMAVCAERLNSLVTPDKPLTVDDIHAAALLGSLPVDWLHCVSSLMNEDSVTSSRIVAALKAESLRRKSRGHDLAVCENAARILSKHQHPKGQGSESKRRSDSQKDSSKTEGSRRSSSGRGHQSSQTPAKAGLTTVVELGSDSDNESDHSGSAYAGNVTVPGVSDRAVPSVASVNANIDSGCSMNMTPHLHQVSRPKVSSVPVCLADSSVVHATHKGVSTLPIDVLKSVKTLVVPSLHEPLLSVASLCDSSLRIVFTPTSCDIYDEGDFEVVGSVVGRGYRKGNLYYLPSAEVTSKSASVASPLGTDSSLLDYHIRLSHIGLKPLKHLLRLNNIRLSLMDKIAVQRCPVCIQSKMHRSPFYSRSLYRSTSPGQLIHSDVGSFEVPSRDGYKYFVSFIDDCSKAVSLMPMKCKGEVFKCFKIFKASFEKSGSHKVLCLRSDNGGKYISKAFESFLLENGIQHQMGPPHSPQLNGVAERANRTIGNLVRCQLLGSKLPKSFWVDALRHILYSLNSVPVSTPSGFVSPNSVLGVDSIPLADIHPFGCLVWYKVPEANRLKLNPKARASLFLSYLTDGNGFWVLDLESRKALKTRDVLFNDSVFPYDHRPVGPSPTINVEIPWSPPLKPSPRPEPVPPSAPDLRPSILESPPLNVPLGNRFDRRLTASIHAPLNQHRGPASSGPSSPSEASYPDGGKSTPSPMSLPSPVLRPSSPPSLLPLPPAASPSPGEQGGSLPVQVRSPGPQPSAANPAPAASPPSPPAVSDPIPSSLPLPPSPPRIPSPPPVRRSNRSRKAPDRLGNWSKSATAPEDVDTPKTWRQLQRSPNKDRWLKAASEEFLSLLGMETWRLVPRPDKRKIIKSKWVFKVKRRPDKTIQKLKARLVAMGYTQVQGLDYDEVFSPTLRMETLRLICTLLAVRKWKGCQVDFKTAFLNGRLDEPIYMEQPVGFEDSAHPDYVCEVSRSLYGLKQSPRQWNQELHSGLVGLGLSQSRYDPTLYFRLEAGKLIAAVTVHVDDLTIVGEPTYVDSLIKSLGALFTIGADEELHHFLSIKITRDIENRLLFMSQCHYIEDLIPRFLPNGPTSVLTPTDSGFKNLRRRQPNEQPSPGPYNQIIGSLLWVAQCTRPDVSFAVNKLSQFLKDPSASHWTAAVRVLNYLVSTKHLRLRLGGSLVCSGYSDADWAEDREDRRSTSAYTFRIGDGAISWKSRKQATVSLSSTEAEYKALSDSCKEGIWLRNILTELGLCPREALPLHVDNEGAEALANNPEHHSRTKHIDARYHFVRECVKDSRVKIFHVSTHNMLADMLTKPLSRVLLEKHRARFGVV</sequence>
<reference evidence="4 5" key="1">
    <citation type="submission" date="2017-11" db="EMBL/GenBank/DDBJ databases">
        <title>De novo assembly and phasing of dikaryotic genomes from two isolates of Puccinia coronata f. sp. avenae, the causal agent of oat crown rust.</title>
        <authorList>
            <person name="Miller M.E."/>
            <person name="Zhang Y."/>
            <person name="Omidvar V."/>
            <person name="Sperschneider J."/>
            <person name="Schwessinger B."/>
            <person name="Raley C."/>
            <person name="Palmer J.M."/>
            <person name="Garnica D."/>
            <person name="Upadhyaya N."/>
            <person name="Rathjen J."/>
            <person name="Taylor J.M."/>
            <person name="Park R.F."/>
            <person name="Dodds P.N."/>
            <person name="Hirsch C.D."/>
            <person name="Kianian S.F."/>
            <person name="Figueroa M."/>
        </authorList>
    </citation>
    <scope>NUCLEOTIDE SEQUENCE [LARGE SCALE GENOMIC DNA]</scope>
    <source>
        <strain evidence="4">12SD80</strain>
    </source>
</reference>
<dbReference type="SUPFAM" id="SSF53098">
    <property type="entry name" value="Ribonuclease H-like"/>
    <property type="match status" value="1"/>
</dbReference>
<comment type="caution">
    <text evidence="4">The sequence shown here is derived from an EMBL/GenBank/DDBJ whole genome shotgun (WGS) entry which is preliminary data.</text>
</comment>
<dbReference type="InterPro" id="IPR043502">
    <property type="entry name" value="DNA/RNA_pol_sf"/>
</dbReference>
<dbReference type="Pfam" id="PF00665">
    <property type="entry name" value="rve"/>
    <property type="match status" value="1"/>
</dbReference>
<feature type="region of interest" description="Disordered" evidence="2">
    <location>
        <begin position="749"/>
        <end position="793"/>
    </location>
</feature>
<dbReference type="Gene3D" id="3.30.420.10">
    <property type="entry name" value="Ribonuclease H-like superfamily/Ribonuclease H"/>
    <property type="match status" value="1"/>
</dbReference>
<dbReference type="Pfam" id="PF25597">
    <property type="entry name" value="SH3_retrovirus"/>
    <property type="match status" value="1"/>
</dbReference>
<dbReference type="EMBL" id="PGCI01000502">
    <property type="protein sequence ID" value="PLW25862.1"/>
    <property type="molecule type" value="Genomic_DNA"/>
</dbReference>
<feature type="compositionally biased region" description="Basic and acidic residues" evidence="2">
    <location>
        <begin position="234"/>
        <end position="252"/>
    </location>
</feature>
<feature type="compositionally biased region" description="Low complexity" evidence="2">
    <location>
        <begin position="812"/>
        <end position="825"/>
    </location>
</feature>
<accession>A0A2N5TK21</accession>
<evidence type="ECO:0000259" key="3">
    <source>
        <dbReference type="PROSITE" id="PS50994"/>
    </source>
</evidence>
<feature type="region of interest" description="Disordered" evidence="2">
    <location>
        <begin position="220"/>
        <end position="299"/>
    </location>
</feature>
<dbReference type="Pfam" id="PF14223">
    <property type="entry name" value="Retrotran_gag_2"/>
    <property type="match status" value="1"/>
</dbReference>
<feature type="compositionally biased region" description="Pro residues" evidence="2">
    <location>
        <begin position="889"/>
        <end position="921"/>
    </location>
</feature>
<dbReference type="CDD" id="cd09272">
    <property type="entry name" value="RNase_HI_RT_Ty1"/>
    <property type="match status" value="1"/>
</dbReference>
<evidence type="ECO:0000313" key="5">
    <source>
        <dbReference type="Proteomes" id="UP000235392"/>
    </source>
</evidence>
<dbReference type="InterPro" id="IPR013103">
    <property type="entry name" value="RVT_2"/>
</dbReference>
<feature type="region of interest" description="Disordered" evidence="2">
    <location>
        <begin position="1223"/>
        <end position="1242"/>
    </location>
</feature>
<dbReference type="Pfam" id="PF07727">
    <property type="entry name" value="RVT_2"/>
    <property type="match status" value="1"/>
</dbReference>
<dbReference type="InterPro" id="IPR012337">
    <property type="entry name" value="RNaseH-like_sf"/>
</dbReference>